<evidence type="ECO:0000313" key="1">
    <source>
        <dbReference type="EMBL" id="KAG5185556.1"/>
    </source>
</evidence>
<protein>
    <submittedName>
        <fullName evidence="1">Uncharacterized protein</fullName>
    </submittedName>
</protein>
<dbReference type="Proteomes" id="UP000664859">
    <property type="component" value="Unassembled WGS sequence"/>
</dbReference>
<evidence type="ECO:0000313" key="2">
    <source>
        <dbReference type="Proteomes" id="UP000664859"/>
    </source>
</evidence>
<gene>
    <name evidence="1" type="ORF">JKP88DRAFT_289123</name>
</gene>
<reference evidence="1" key="1">
    <citation type="submission" date="2021-02" db="EMBL/GenBank/DDBJ databases">
        <title>First Annotated Genome of the Yellow-green Alga Tribonema minus.</title>
        <authorList>
            <person name="Mahan K.M."/>
        </authorList>
    </citation>
    <scope>NUCLEOTIDE SEQUENCE</scope>
    <source>
        <strain evidence="1">UTEX B ZZ1240</strain>
    </source>
</reference>
<keyword evidence="2" id="KW-1185">Reference proteome</keyword>
<dbReference type="EMBL" id="JAFCMP010000126">
    <property type="protein sequence ID" value="KAG5185556.1"/>
    <property type="molecule type" value="Genomic_DNA"/>
</dbReference>
<proteinExistence type="predicted"/>
<name>A0A835Z1J2_9STRA</name>
<organism evidence="1 2">
    <name type="scientific">Tribonema minus</name>
    <dbReference type="NCBI Taxonomy" id="303371"/>
    <lineage>
        <taxon>Eukaryota</taxon>
        <taxon>Sar</taxon>
        <taxon>Stramenopiles</taxon>
        <taxon>Ochrophyta</taxon>
        <taxon>PX clade</taxon>
        <taxon>Xanthophyceae</taxon>
        <taxon>Tribonematales</taxon>
        <taxon>Tribonemataceae</taxon>
        <taxon>Tribonema</taxon>
    </lineage>
</organism>
<dbReference type="AlphaFoldDB" id="A0A835Z1J2"/>
<comment type="caution">
    <text evidence="1">The sequence shown here is derived from an EMBL/GenBank/DDBJ whole genome shotgun (WGS) entry which is preliminary data.</text>
</comment>
<accession>A0A835Z1J2</accession>
<sequence>MARVEMWLISADINSGEASRAPSSYNNLTQICLHTIRSTLKNSIDLSACTESLRQNQAPFQCFIRLQLRKWQAHSQTPEHKVNQGRMLPEHLMYLIHDMLEGFIQITWKPFERAIQRGLELQGRQMADFDALVKSLTHRRAADGFDMAQRDGDCAHLQVDWVTKLAHHMLEVEQFTTYDVANLEILVWAKMMVGQDGRVSYSRFQDIANAELGKIAMSGGGDDGEPMKTCVPVPAELNRPMLTVLFLCRAMRTIRFGSAAPDRLVGLSGGCNHQVKENTFRNKVLNEIGRCNLGIPFYAAYSNRSTAVTEIYEAARKMCAEGRWGEAQDFIISSKSNSVPNV</sequence>